<protein>
    <submittedName>
        <fullName evidence="3">DUF805 domain-containing protein</fullName>
    </submittedName>
</protein>
<dbReference type="PANTHER" id="PTHR34980:SF2">
    <property type="entry name" value="INNER MEMBRANE PROTEIN YHAH-RELATED"/>
    <property type="match status" value="1"/>
</dbReference>
<keyword evidence="4" id="KW-1185">Reference proteome</keyword>
<feature type="transmembrane region" description="Helical" evidence="1">
    <location>
        <begin position="35"/>
        <end position="55"/>
    </location>
</feature>
<reference evidence="3" key="1">
    <citation type="submission" date="2023-06" db="EMBL/GenBank/DDBJ databases">
        <authorList>
            <person name="Zeman M."/>
            <person name="Kubasova T."/>
            <person name="Jahodarova E."/>
            <person name="Nykrynova M."/>
            <person name="Rychlik I."/>
        </authorList>
    </citation>
    <scope>NUCLEOTIDE SEQUENCE</scope>
    <source>
        <strain evidence="3">ET15</strain>
        <strain evidence="2">ET37</strain>
    </source>
</reference>
<proteinExistence type="predicted"/>
<dbReference type="PANTHER" id="PTHR34980">
    <property type="entry name" value="INNER MEMBRANE PROTEIN-RELATED-RELATED"/>
    <property type="match status" value="1"/>
</dbReference>
<evidence type="ECO:0000313" key="5">
    <source>
        <dbReference type="Proteomes" id="UP001168478"/>
    </source>
</evidence>
<keyword evidence="1" id="KW-0472">Membrane</keyword>
<name>A0AAW7JLG9_9BACT</name>
<dbReference type="InterPro" id="IPR008523">
    <property type="entry name" value="DUF805"/>
</dbReference>
<dbReference type="RefSeq" id="WP_289825579.1">
    <property type="nucleotide sequence ID" value="NZ_JAUEIE010000008.1"/>
</dbReference>
<evidence type="ECO:0000313" key="4">
    <source>
        <dbReference type="Proteomes" id="UP001167831"/>
    </source>
</evidence>
<dbReference type="EMBL" id="JAUEIE010000008">
    <property type="protein sequence ID" value="MDN0023078.1"/>
    <property type="molecule type" value="Genomic_DNA"/>
</dbReference>
<feature type="transmembrane region" description="Helical" evidence="1">
    <location>
        <begin position="142"/>
        <end position="169"/>
    </location>
</feature>
<comment type="caution">
    <text evidence="3">The sequence shown here is derived from an EMBL/GenBank/DDBJ whole genome shotgun (WGS) entry which is preliminary data.</text>
</comment>
<dbReference type="Pfam" id="PF05656">
    <property type="entry name" value="DUF805"/>
    <property type="match status" value="1"/>
</dbReference>
<dbReference type="AlphaFoldDB" id="A0AAW7JLG9"/>
<dbReference type="Proteomes" id="UP001168478">
    <property type="component" value="Unassembled WGS sequence"/>
</dbReference>
<dbReference type="GO" id="GO:0005886">
    <property type="term" value="C:plasma membrane"/>
    <property type="evidence" value="ECO:0007669"/>
    <property type="project" value="TreeGrafter"/>
</dbReference>
<evidence type="ECO:0000313" key="2">
    <source>
        <dbReference type="EMBL" id="MDN0023078.1"/>
    </source>
</evidence>
<accession>A0AAW7JLG9</accession>
<dbReference type="EMBL" id="JAUEIF010000004">
    <property type="protein sequence ID" value="MDN0025153.1"/>
    <property type="molecule type" value="Genomic_DNA"/>
</dbReference>
<evidence type="ECO:0000313" key="3">
    <source>
        <dbReference type="EMBL" id="MDN0025153.1"/>
    </source>
</evidence>
<dbReference type="Proteomes" id="UP001167831">
    <property type="component" value="Unassembled WGS sequence"/>
</dbReference>
<reference evidence="3" key="2">
    <citation type="submission" date="2023-08" db="EMBL/GenBank/DDBJ databases">
        <title>Identification and characterization of horizontal gene transfer across gut microbiota members of farm animals based on homology search.</title>
        <authorList>
            <person name="Schwarzerova J."/>
            <person name="Nykrynova M."/>
            <person name="Jureckova K."/>
            <person name="Cejkova D."/>
            <person name="Rychlik I."/>
        </authorList>
    </citation>
    <scope>NUCLEOTIDE SEQUENCE</scope>
    <source>
        <strain evidence="3">ET15</strain>
        <strain evidence="2">ET37</strain>
    </source>
</reference>
<gene>
    <name evidence="2" type="ORF">QVN81_08620</name>
    <name evidence="3" type="ORF">QVN84_06410</name>
</gene>
<keyword evidence="1" id="KW-1133">Transmembrane helix</keyword>
<sequence length="193" mass="22218">MQQNRFIPSLEFTDALGESMSKPMQFSGRSRRSEYWWTMLAISVVESFAVPFVFFFIPTRFIVTPIIFLLFEFSKVPLTFRRLHDTGRSGWWYGTFLLLPVLFLMLILFQSCYSCVADAVYGAAGSMHAHDSLHSSLRNGSVFITVTVGILLFYIVAPVYTIVLIVMLCQDSQPFCNRYGPSPKYIEQEEMRQ</sequence>
<evidence type="ECO:0000256" key="1">
    <source>
        <dbReference type="SAM" id="Phobius"/>
    </source>
</evidence>
<organism evidence="3 5">
    <name type="scientific">Leyella lascolaii</name>
    <dbReference type="NCBI Taxonomy" id="1776379"/>
    <lineage>
        <taxon>Bacteria</taxon>
        <taxon>Pseudomonadati</taxon>
        <taxon>Bacteroidota</taxon>
        <taxon>Bacteroidia</taxon>
        <taxon>Bacteroidales</taxon>
        <taxon>Prevotellaceae</taxon>
        <taxon>Leyella</taxon>
    </lineage>
</organism>
<feature type="transmembrane region" description="Helical" evidence="1">
    <location>
        <begin position="61"/>
        <end position="78"/>
    </location>
</feature>
<keyword evidence="1" id="KW-0812">Transmembrane</keyword>
<feature type="transmembrane region" description="Helical" evidence="1">
    <location>
        <begin position="90"/>
        <end position="109"/>
    </location>
</feature>